<dbReference type="Gene3D" id="3.40.50.2300">
    <property type="match status" value="1"/>
</dbReference>
<dbReference type="PROSITE" id="PS50110">
    <property type="entry name" value="RESPONSE_REGULATORY"/>
    <property type="match status" value="1"/>
</dbReference>
<proteinExistence type="predicted"/>
<evidence type="ECO:0000256" key="1">
    <source>
        <dbReference type="PROSITE-ProRule" id="PRU00169"/>
    </source>
</evidence>
<accession>A0A926WI65</accession>
<dbReference type="InterPro" id="IPR052893">
    <property type="entry name" value="TCS_response_regulator"/>
</dbReference>
<dbReference type="CDD" id="cd17557">
    <property type="entry name" value="REC_Rcp-like"/>
    <property type="match status" value="1"/>
</dbReference>
<dbReference type="GO" id="GO:0000160">
    <property type="term" value="P:phosphorelay signal transduction system"/>
    <property type="evidence" value="ECO:0007669"/>
    <property type="project" value="InterPro"/>
</dbReference>
<dbReference type="Pfam" id="PF00072">
    <property type="entry name" value="Response_reg"/>
    <property type="match status" value="1"/>
</dbReference>
<dbReference type="RefSeq" id="WP_190561050.1">
    <property type="nucleotide sequence ID" value="NZ_JACJQU010000007.1"/>
</dbReference>
<reference evidence="4" key="1">
    <citation type="journal article" date="2020" name="ISME J.">
        <title>Comparative genomics reveals insights into cyanobacterial evolution and habitat adaptation.</title>
        <authorList>
            <person name="Chen M.Y."/>
            <person name="Teng W.K."/>
            <person name="Zhao L."/>
            <person name="Hu C.X."/>
            <person name="Zhou Y.K."/>
            <person name="Han B.P."/>
            <person name="Song L.R."/>
            <person name="Shu W.S."/>
        </authorList>
    </citation>
    <scope>NUCLEOTIDE SEQUENCE [LARGE SCALE GENOMIC DNA]</scope>
    <source>
        <strain evidence="4">FACHB-251</strain>
    </source>
</reference>
<name>A0A926WI65_9NOST</name>
<dbReference type="InterPro" id="IPR011006">
    <property type="entry name" value="CheY-like_superfamily"/>
</dbReference>
<evidence type="ECO:0000313" key="3">
    <source>
        <dbReference type="EMBL" id="MBD2294542.1"/>
    </source>
</evidence>
<comment type="caution">
    <text evidence="3">The sequence shown here is derived from an EMBL/GenBank/DDBJ whole genome shotgun (WGS) entry which is preliminary data.</text>
</comment>
<feature type="modified residue" description="4-aspartylphosphate" evidence="1">
    <location>
        <position position="70"/>
    </location>
</feature>
<dbReference type="AlphaFoldDB" id="A0A926WI65"/>
<dbReference type="EMBL" id="JACJQU010000007">
    <property type="protein sequence ID" value="MBD2294542.1"/>
    <property type="molecule type" value="Genomic_DNA"/>
</dbReference>
<sequence>MNSEDKSINILVIEDSDEDFESFKRIMKSLNFTKPIYRCSDGDTALEFLFQEGDYIEPEIAPRPHLILLDLNLPGTDGREVLEAVKNHEELKSIPIVVFTTSSNQKDVKFCYQTGVNNYILKPMGASALTETVNILMRYWFEFSILPE</sequence>
<organism evidence="3 4">
    <name type="scientific">Anabaena sphaerica FACHB-251</name>
    <dbReference type="NCBI Taxonomy" id="2692883"/>
    <lineage>
        <taxon>Bacteria</taxon>
        <taxon>Bacillati</taxon>
        <taxon>Cyanobacteriota</taxon>
        <taxon>Cyanophyceae</taxon>
        <taxon>Nostocales</taxon>
        <taxon>Nostocaceae</taxon>
        <taxon>Anabaena</taxon>
    </lineage>
</organism>
<keyword evidence="4" id="KW-1185">Reference proteome</keyword>
<dbReference type="PANTHER" id="PTHR44520">
    <property type="entry name" value="RESPONSE REGULATOR RCP1-RELATED"/>
    <property type="match status" value="1"/>
</dbReference>
<keyword evidence="1" id="KW-0597">Phosphoprotein</keyword>
<dbReference type="SUPFAM" id="SSF52172">
    <property type="entry name" value="CheY-like"/>
    <property type="match status" value="1"/>
</dbReference>
<protein>
    <submittedName>
        <fullName evidence="3">Response regulator</fullName>
    </submittedName>
</protein>
<gene>
    <name evidence="3" type="ORF">H6G06_13910</name>
</gene>
<dbReference type="SMART" id="SM00448">
    <property type="entry name" value="REC"/>
    <property type="match status" value="1"/>
</dbReference>
<feature type="domain" description="Response regulatory" evidence="2">
    <location>
        <begin position="9"/>
        <end position="137"/>
    </location>
</feature>
<evidence type="ECO:0000259" key="2">
    <source>
        <dbReference type="PROSITE" id="PS50110"/>
    </source>
</evidence>
<dbReference type="InterPro" id="IPR001789">
    <property type="entry name" value="Sig_transdc_resp-reg_receiver"/>
</dbReference>
<dbReference type="PANTHER" id="PTHR44520:SF2">
    <property type="entry name" value="RESPONSE REGULATOR RCP1"/>
    <property type="match status" value="1"/>
</dbReference>
<evidence type="ECO:0000313" key="4">
    <source>
        <dbReference type="Proteomes" id="UP000662185"/>
    </source>
</evidence>
<dbReference type="Proteomes" id="UP000662185">
    <property type="component" value="Unassembled WGS sequence"/>
</dbReference>